<dbReference type="PANTHER" id="PTHR42862:SF1">
    <property type="entry name" value="DELTA-1-PYRROLINE-5-CARBOXYLATE DEHYDROGENASE 2, ISOFORM A-RELATED"/>
    <property type="match status" value="1"/>
</dbReference>
<accession>A0ABT8EQH1</accession>
<dbReference type="EC" id="1.2.1.88" evidence="3"/>
<evidence type="ECO:0000313" key="11">
    <source>
        <dbReference type="Proteomes" id="UP001168537"/>
    </source>
</evidence>
<comment type="pathway">
    <text evidence="1">Amino-acid degradation; L-proline degradation into L-glutamate; L-glutamate from L-proline: step 2/2.</text>
</comment>
<feature type="domain" description="Aldehyde dehydrogenase" evidence="9">
    <location>
        <begin position="50"/>
        <end position="514"/>
    </location>
</feature>
<evidence type="ECO:0000256" key="8">
    <source>
        <dbReference type="ARBA" id="ARBA00048142"/>
    </source>
</evidence>
<dbReference type="PANTHER" id="PTHR42862">
    <property type="entry name" value="DELTA-1-PYRROLINE-5-CARBOXYLATE DEHYDROGENASE 1, ISOFORM A-RELATED"/>
    <property type="match status" value="1"/>
</dbReference>
<keyword evidence="5" id="KW-0520">NAD</keyword>
<dbReference type="Gene3D" id="3.40.605.10">
    <property type="entry name" value="Aldehyde Dehydrogenase, Chain A, domain 1"/>
    <property type="match status" value="1"/>
</dbReference>
<evidence type="ECO:0000256" key="4">
    <source>
        <dbReference type="ARBA" id="ARBA00023002"/>
    </source>
</evidence>
<name>A0ABT8EQH1_9ACTN</name>
<gene>
    <name evidence="10" type="primary">pruA</name>
    <name evidence="10" type="ORF">QWY29_02760</name>
</gene>
<evidence type="ECO:0000256" key="5">
    <source>
        <dbReference type="ARBA" id="ARBA00023027"/>
    </source>
</evidence>
<dbReference type="InterPro" id="IPR016162">
    <property type="entry name" value="Ald_DH_N"/>
</dbReference>
<keyword evidence="6" id="KW-0642">Proline metabolism</keyword>
<keyword evidence="4 10" id="KW-0560">Oxidoreductase</keyword>
<dbReference type="InterPro" id="IPR016163">
    <property type="entry name" value="Ald_DH_C"/>
</dbReference>
<dbReference type="PROSITE" id="PS00070">
    <property type="entry name" value="ALDEHYDE_DEHYDR_CYS"/>
    <property type="match status" value="1"/>
</dbReference>
<organism evidence="10 11">
    <name type="scientific">Nocardioides abyssi</name>
    <dbReference type="NCBI Taxonomy" id="3058370"/>
    <lineage>
        <taxon>Bacteria</taxon>
        <taxon>Bacillati</taxon>
        <taxon>Actinomycetota</taxon>
        <taxon>Actinomycetes</taxon>
        <taxon>Propionibacteriales</taxon>
        <taxon>Nocardioidaceae</taxon>
        <taxon>Nocardioides</taxon>
    </lineage>
</organism>
<protein>
    <recommendedName>
        <fullName evidence="7">L-glutamate gamma-semialdehyde dehydrogenase</fullName>
        <ecNumber evidence="3">1.2.1.88</ecNumber>
    </recommendedName>
    <alternativeName>
        <fullName evidence="7">L-glutamate gamma-semialdehyde dehydrogenase</fullName>
    </alternativeName>
</protein>
<dbReference type="InterPro" id="IPR005931">
    <property type="entry name" value="P5CDH/ALDH4A1"/>
</dbReference>
<dbReference type="NCBIfam" id="TIGR01236">
    <property type="entry name" value="D1pyr5carbox1"/>
    <property type="match status" value="1"/>
</dbReference>
<dbReference type="GO" id="GO:0003842">
    <property type="term" value="F:L-glutamate gamma-semialdehyde dehydrogenase activity"/>
    <property type="evidence" value="ECO:0007669"/>
    <property type="project" value="UniProtKB-EC"/>
</dbReference>
<evidence type="ECO:0000256" key="7">
    <source>
        <dbReference type="ARBA" id="ARBA00032259"/>
    </source>
</evidence>
<evidence type="ECO:0000256" key="6">
    <source>
        <dbReference type="ARBA" id="ARBA00023062"/>
    </source>
</evidence>
<dbReference type="Pfam" id="PF00171">
    <property type="entry name" value="Aldedh"/>
    <property type="match status" value="1"/>
</dbReference>
<proteinExistence type="inferred from homology"/>
<keyword evidence="11" id="KW-1185">Reference proteome</keyword>
<evidence type="ECO:0000256" key="1">
    <source>
        <dbReference type="ARBA" id="ARBA00004786"/>
    </source>
</evidence>
<evidence type="ECO:0000313" key="10">
    <source>
        <dbReference type="EMBL" id="MDN4160263.1"/>
    </source>
</evidence>
<comment type="catalytic activity">
    <reaction evidence="8">
        <text>L-glutamate 5-semialdehyde + NAD(+) + H2O = L-glutamate + NADH + 2 H(+)</text>
        <dbReference type="Rhea" id="RHEA:30235"/>
        <dbReference type="ChEBI" id="CHEBI:15377"/>
        <dbReference type="ChEBI" id="CHEBI:15378"/>
        <dbReference type="ChEBI" id="CHEBI:29985"/>
        <dbReference type="ChEBI" id="CHEBI:57540"/>
        <dbReference type="ChEBI" id="CHEBI:57945"/>
        <dbReference type="ChEBI" id="CHEBI:58066"/>
        <dbReference type="EC" id="1.2.1.88"/>
    </reaction>
</comment>
<dbReference type="InterPro" id="IPR016161">
    <property type="entry name" value="Ald_DH/histidinol_DH"/>
</dbReference>
<dbReference type="InterPro" id="IPR050485">
    <property type="entry name" value="Proline_metab_enzyme"/>
</dbReference>
<dbReference type="SUPFAM" id="SSF53720">
    <property type="entry name" value="ALDH-like"/>
    <property type="match status" value="1"/>
</dbReference>
<dbReference type="Proteomes" id="UP001168537">
    <property type="component" value="Unassembled WGS sequence"/>
</dbReference>
<sequence length="542" mass="58371">MDATTTPPAPTNEPNLTYAPGSAERDALLAQVAVLEKDRADLPAYIGGEWRAGGGPEIQVVQPHDHQHVLGVTRGVTTADAEAAVQAARAAAPGWRDLPFDERAAVLLRAADLLAGPWRQRLNAATMLGQSKTAFQAEIDAACELIDFWRFNVHYAAQIMREQPIANSPGVWNRTDHRPLEGFVYAITPFNFTAIAGNLPTAPALMGNTVIWKPSPTQQLAASLTMQLLEEAGLPPGVINMLPGDGLDVSRVALASPDLAGIHFTGSTPTFQHLWRTVGENIGSYRAYPRLVGETGGKDFVLAHPSADPDVVRTALIRGAFEFQGQKCSAASRAYVARSVWDAMKDDLLAEVEAIRVGDVRDLSTFMGAVIDERAFAKHRTAIERAQATDGLDVLVGGQTDDSTGWFVRPTVVEGGDPTDEMFSTEYFGPILAVHVYEDGDFEKVARQMESAAPYALTGAVIARDRRAIAWASEELRFAAGNFYVNDKPTGAVVGQQPFGGGRASGTNDKAGAALNLLRWTSPRSIKETFVPATDYRYPSMG</sequence>
<comment type="caution">
    <text evidence="10">The sequence shown here is derived from an EMBL/GenBank/DDBJ whole genome shotgun (WGS) entry which is preliminary data.</text>
</comment>
<dbReference type="Gene3D" id="3.40.309.10">
    <property type="entry name" value="Aldehyde Dehydrogenase, Chain A, domain 2"/>
    <property type="match status" value="1"/>
</dbReference>
<evidence type="ECO:0000256" key="3">
    <source>
        <dbReference type="ARBA" id="ARBA00012884"/>
    </source>
</evidence>
<evidence type="ECO:0000256" key="2">
    <source>
        <dbReference type="ARBA" id="ARBA00009986"/>
    </source>
</evidence>
<reference evidence="10" key="1">
    <citation type="submission" date="2023-06" db="EMBL/GenBank/DDBJ databases">
        <title>Draft genome sequence of Nocardioides sp. SOB72.</title>
        <authorList>
            <person name="Zhang G."/>
        </authorList>
    </citation>
    <scope>NUCLEOTIDE SEQUENCE</scope>
    <source>
        <strain evidence="10">SOB72</strain>
    </source>
</reference>
<dbReference type="InterPro" id="IPR015590">
    <property type="entry name" value="Aldehyde_DH_dom"/>
</dbReference>
<dbReference type="EMBL" id="JAUHJR010000001">
    <property type="protein sequence ID" value="MDN4160263.1"/>
    <property type="molecule type" value="Genomic_DNA"/>
</dbReference>
<dbReference type="CDD" id="cd07123">
    <property type="entry name" value="ALDH_F4-17_P5CDH"/>
    <property type="match status" value="1"/>
</dbReference>
<dbReference type="RefSeq" id="WP_300959127.1">
    <property type="nucleotide sequence ID" value="NZ_JAUHJR010000001.1"/>
</dbReference>
<comment type="similarity">
    <text evidence="2">Belongs to the aldehyde dehydrogenase family.</text>
</comment>
<evidence type="ECO:0000259" key="9">
    <source>
        <dbReference type="Pfam" id="PF00171"/>
    </source>
</evidence>
<dbReference type="InterPro" id="IPR016160">
    <property type="entry name" value="Ald_DH_CS_CYS"/>
</dbReference>